<dbReference type="AlphaFoldDB" id="A0AAN6N5V5"/>
<feature type="compositionally biased region" description="Gly residues" evidence="2">
    <location>
        <begin position="896"/>
        <end position="907"/>
    </location>
</feature>
<feature type="region of interest" description="Disordered" evidence="2">
    <location>
        <begin position="1"/>
        <end position="33"/>
    </location>
</feature>
<dbReference type="SUPFAM" id="SSF54160">
    <property type="entry name" value="Chromo domain-like"/>
    <property type="match status" value="1"/>
</dbReference>
<evidence type="ECO:0000313" key="4">
    <source>
        <dbReference type="EMBL" id="KAK3939116.1"/>
    </source>
</evidence>
<feature type="compositionally biased region" description="Low complexity" evidence="2">
    <location>
        <begin position="723"/>
        <end position="733"/>
    </location>
</feature>
<dbReference type="CDD" id="cd00024">
    <property type="entry name" value="CD_CSD"/>
    <property type="match status" value="2"/>
</dbReference>
<reference evidence="5" key="1">
    <citation type="journal article" date="2023" name="Mol. Phylogenet. Evol.">
        <title>Genome-scale phylogeny and comparative genomics of the fungal order Sordariales.</title>
        <authorList>
            <person name="Hensen N."/>
            <person name="Bonometti L."/>
            <person name="Westerberg I."/>
            <person name="Brannstrom I.O."/>
            <person name="Guillou S."/>
            <person name="Cros-Aarteil S."/>
            <person name="Calhoun S."/>
            <person name="Haridas S."/>
            <person name="Kuo A."/>
            <person name="Mondo S."/>
            <person name="Pangilinan J."/>
            <person name="Riley R."/>
            <person name="LaButti K."/>
            <person name="Andreopoulos B."/>
            <person name="Lipzen A."/>
            <person name="Chen C."/>
            <person name="Yan M."/>
            <person name="Daum C."/>
            <person name="Ng V."/>
            <person name="Clum A."/>
            <person name="Steindorff A."/>
            <person name="Ohm R.A."/>
            <person name="Martin F."/>
            <person name="Silar P."/>
            <person name="Natvig D.O."/>
            <person name="Lalanne C."/>
            <person name="Gautier V."/>
            <person name="Ament-Velasquez S.L."/>
            <person name="Kruys A."/>
            <person name="Hutchinson M.I."/>
            <person name="Powell A.J."/>
            <person name="Barry K."/>
            <person name="Miller A.N."/>
            <person name="Grigoriev I.V."/>
            <person name="Debuchy R."/>
            <person name="Gladieux P."/>
            <person name="Hiltunen Thoren M."/>
            <person name="Johannesson H."/>
        </authorList>
    </citation>
    <scope>NUCLEOTIDE SEQUENCE [LARGE SCALE GENOMIC DNA]</scope>
    <source>
        <strain evidence="5">CBS 340.73</strain>
    </source>
</reference>
<proteinExistence type="predicted"/>
<dbReference type="PANTHER" id="PTHR37535:SF3">
    <property type="entry name" value="FLUG DOMAIN-CONTAINING PROTEIN"/>
    <property type="match status" value="1"/>
</dbReference>
<feature type="region of interest" description="Disordered" evidence="2">
    <location>
        <begin position="833"/>
        <end position="863"/>
    </location>
</feature>
<keyword evidence="5" id="KW-1185">Reference proteome</keyword>
<evidence type="ECO:0000259" key="3">
    <source>
        <dbReference type="PROSITE" id="PS50013"/>
    </source>
</evidence>
<dbReference type="Gene3D" id="2.40.50.40">
    <property type="match status" value="2"/>
</dbReference>
<sequence length="1005" mass="114179">MGRKRSAEDRRRHAEENGFNDDDTDVDDNPVPRDVLDYTKERYDVQMELWSDLSQSGINTFQRYKKTHPEATPHKLKTLKHFAEFMAKSIKGVLDANGKPTVQTVRNYFRCFVSGWNIDNPKSLISRDHRDSITNYIKGPLKKKLGLSTATRPKTYLTLENYMYMERQLWQSDGHEYVHEAYRVFISAKLKCHVFTPSRLGEVSEGSTRRGTGKGLRYKQRPTHILYEFLPDQPLFVNPILFMLAIFLAAGAFKKYWVLEWADHVLDLPVFPEKIQTGTSFSTQLKELSLRAGMEVHVTVHSGRRETLIQATSNGYSKDELMKFAAHTNQMTLTRDYLSSITAVDGLASFLKLSLRSDQAEDFRSMTVRRNPELFLSLSAKKQDELRQRDDYIAITKKIEGLTLKINAATTQAVVHELRSQRSQLLEQRRMLKNKELNEVRHTQERIHPSDREGTFHVDQHRSRFDRLRHMMPERDQLLNTLFCVAPLRSAAGISALKDLIALLKDPCRVAYQPTLRPTQGRCPVPNCAEELELVPIDRRWKHVFDCSMAYHKGGNKVIEFCFICNRSHIDGHELPLRCDFIKFRRAIACTGRCMTCMHNKRLPAARRLYGFMKQASWQKHVNECYSLYVEKLGKVDMIPCPNPDCSISHMSEQESWYHLQDAHSYPPRSFRTKTEKKRDIFVDGGRASVERKRRRVHVEQENGSSEPPSAEAIKPGTESIWSTPTTPSPYSTNLETNSSGANTPLSSLFDVDTLQEDCPSATSISSPSLSLVDIENVGDNEYATYPSFLSCPSLSDDPGTLDLAGDRASQAEDTALSSICDNMFQTILDERRDGRPSDIRPPLSEISGLVNPADVSAPHGDQGAMDPMDLVDLELRPDTSSAEHMEGVATESLSGGQGGGDDGGAGRPAAIDEKEDIWEVEALLAKWKQGRRTFYLVKWMGFPDEVNSWEKRTDISAELVGKFDAAYLDYGGNHIGVELLDKRIKHGRVEYLVRWKGRPDIENS</sequence>
<feature type="compositionally biased region" description="Basic and acidic residues" evidence="2">
    <location>
        <begin position="1"/>
        <end position="16"/>
    </location>
</feature>
<dbReference type="Pfam" id="PF00385">
    <property type="entry name" value="Chromo"/>
    <property type="match status" value="1"/>
</dbReference>
<dbReference type="SMART" id="SM00298">
    <property type="entry name" value="CHROMO"/>
    <property type="match status" value="1"/>
</dbReference>
<feature type="region of interest" description="Disordered" evidence="2">
    <location>
        <begin position="691"/>
        <end position="739"/>
    </location>
</feature>
<dbReference type="Proteomes" id="UP001303473">
    <property type="component" value="Unassembled WGS sequence"/>
</dbReference>
<comment type="caution">
    <text evidence="4">The sequence shown here is derived from an EMBL/GenBank/DDBJ whole genome shotgun (WGS) entry which is preliminary data.</text>
</comment>
<dbReference type="InterPro" id="IPR016197">
    <property type="entry name" value="Chromo-like_dom_sf"/>
</dbReference>
<feature type="region of interest" description="Disordered" evidence="2">
    <location>
        <begin position="881"/>
        <end position="910"/>
    </location>
</feature>
<feature type="compositionally biased region" description="Acidic residues" evidence="2">
    <location>
        <begin position="18"/>
        <end position="28"/>
    </location>
</feature>
<evidence type="ECO:0000313" key="5">
    <source>
        <dbReference type="Proteomes" id="UP001303473"/>
    </source>
</evidence>
<dbReference type="InterPro" id="IPR000953">
    <property type="entry name" value="Chromo/chromo_shadow_dom"/>
</dbReference>
<dbReference type="GO" id="GO:0006338">
    <property type="term" value="P:chromatin remodeling"/>
    <property type="evidence" value="ECO:0007669"/>
    <property type="project" value="UniProtKB-ARBA"/>
</dbReference>
<protein>
    <recommendedName>
        <fullName evidence="3">Chromo domain-containing protein</fullName>
    </recommendedName>
</protein>
<feature type="domain" description="Chromo" evidence="3">
    <location>
        <begin position="975"/>
        <end position="1005"/>
    </location>
</feature>
<dbReference type="InterPro" id="IPR023780">
    <property type="entry name" value="Chromo_domain"/>
</dbReference>
<evidence type="ECO:0000256" key="1">
    <source>
        <dbReference type="ARBA" id="ARBA00011353"/>
    </source>
</evidence>
<feature type="domain" description="Chromo" evidence="3">
    <location>
        <begin position="919"/>
        <end position="956"/>
    </location>
</feature>
<organism evidence="4 5">
    <name type="scientific">Diplogelasinospora grovesii</name>
    <dbReference type="NCBI Taxonomy" id="303347"/>
    <lineage>
        <taxon>Eukaryota</taxon>
        <taxon>Fungi</taxon>
        <taxon>Dikarya</taxon>
        <taxon>Ascomycota</taxon>
        <taxon>Pezizomycotina</taxon>
        <taxon>Sordariomycetes</taxon>
        <taxon>Sordariomycetidae</taxon>
        <taxon>Sordariales</taxon>
        <taxon>Diplogelasinosporaceae</taxon>
        <taxon>Diplogelasinospora</taxon>
    </lineage>
</organism>
<name>A0AAN6N5V5_9PEZI</name>
<dbReference type="EMBL" id="MU853816">
    <property type="protein sequence ID" value="KAK3939116.1"/>
    <property type="molecule type" value="Genomic_DNA"/>
</dbReference>
<gene>
    <name evidence="4" type="ORF">QBC46DRAFT_365016</name>
</gene>
<evidence type="ECO:0000256" key="2">
    <source>
        <dbReference type="SAM" id="MobiDB-lite"/>
    </source>
</evidence>
<accession>A0AAN6N5V5</accession>
<comment type="subunit">
    <text evidence="1">Component of the NuA4 histone acetyltransferase complex.</text>
</comment>
<dbReference type="PROSITE" id="PS50013">
    <property type="entry name" value="CHROMO_2"/>
    <property type="match status" value="2"/>
</dbReference>
<dbReference type="PANTHER" id="PTHR37535">
    <property type="entry name" value="FLUG DOMAIN PROTEIN"/>
    <property type="match status" value="1"/>
</dbReference>